<accession>A0A1I8AVL6</accession>
<dbReference type="SUPFAM" id="SSF51246">
    <property type="entry name" value="Rudiment single hybrid motif"/>
    <property type="match status" value="1"/>
</dbReference>
<dbReference type="PROSITE" id="PS50989">
    <property type="entry name" value="COA_CT_CTER"/>
    <property type="match status" value="1"/>
</dbReference>
<dbReference type="InterPro" id="IPR013815">
    <property type="entry name" value="ATP_grasp_subdomain_1"/>
</dbReference>
<keyword evidence="4" id="KW-0436">Ligase</keyword>
<evidence type="ECO:0000259" key="12">
    <source>
        <dbReference type="PROSITE" id="PS50979"/>
    </source>
</evidence>
<dbReference type="PROSITE" id="PS50979">
    <property type="entry name" value="BC"/>
    <property type="match status" value="1"/>
</dbReference>
<dbReference type="InterPro" id="IPR029045">
    <property type="entry name" value="ClpP/crotonase-like_dom_sf"/>
</dbReference>
<evidence type="ECO:0000256" key="4">
    <source>
        <dbReference type="ARBA" id="ARBA00022598"/>
    </source>
</evidence>
<dbReference type="InterPro" id="IPR011764">
    <property type="entry name" value="Biotin_carboxylation_dom"/>
</dbReference>
<feature type="domain" description="Lipoyl-binding" evidence="10">
    <location>
        <begin position="883"/>
        <end position="964"/>
    </location>
</feature>
<dbReference type="Gene3D" id="3.30.470.20">
    <property type="entry name" value="ATP-grasp fold, B domain"/>
    <property type="match status" value="1"/>
</dbReference>
<dbReference type="SUPFAM" id="SSF56059">
    <property type="entry name" value="Glutathione synthetase ATP-binding domain-like"/>
    <property type="match status" value="1"/>
</dbReference>
<dbReference type="InterPro" id="IPR000089">
    <property type="entry name" value="Biotin_lipoyl"/>
</dbReference>
<dbReference type="PROSITE" id="PS50975">
    <property type="entry name" value="ATP_GRASP"/>
    <property type="match status" value="1"/>
</dbReference>
<evidence type="ECO:0000256" key="8">
    <source>
        <dbReference type="ARBA" id="ARBA00023268"/>
    </source>
</evidence>
<evidence type="ECO:0000256" key="9">
    <source>
        <dbReference type="PROSITE-ProRule" id="PRU00409"/>
    </source>
</evidence>
<feature type="domain" description="CoA carboxyltransferase N-terminal" evidence="13">
    <location>
        <begin position="5"/>
        <end position="209"/>
    </location>
</feature>
<dbReference type="Gene3D" id="2.40.50.100">
    <property type="match status" value="1"/>
</dbReference>
<dbReference type="InterPro" id="IPR001882">
    <property type="entry name" value="Biotin_BS"/>
</dbReference>
<proteinExistence type="predicted"/>
<evidence type="ECO:0000256" key="5">
    <source>
        <dbReference type="ARBA" id="ARBA00022741"/>
    </source>
</evidence>
<feature type="domain" description="CoA carboxyltransferase C-terminal" evidence="14">
    <location>
        <begin position="206"/>
        <end position="489"/>
    </location>
</feature>
<evidence type="ECO:0000259" key="13">
    <source>
        <dbReference type="PROSITE" id="PS50980"/>
    </source>
</evidence>
<dbReference type="Pfam" id="PF00364">
    <property type="entry name" value="Biotin_lipoyl"/>
    <property type="match status" value="1"/>
</dbReference>
<dbReference type="InterPro" id="IPR011763">
    <property type="entry name" value="COA_CT_C"/>
</dbReference>
<dbReference type="CDD" id="cd06850">
    <property type="entry name" value="biotinyl_domain"/>
    <property type="match status" value="1"/>
</dbReference>
<evidence type="ECO:0000256" key="1">
    <source>
        <dbReference type="ARBA" id="ARBA00001953"/>
    </source>
</evidence>
<protein>
    <recommendedName>
        <fullName evidence="3">acetyl-CoA carboxylase</fullName>
        <ecNumber evidence="3">6.4.1.2</ecNumber>
    </recommendedName>
</protein>
<dbReference type="InterPro" id="IPR011054">
    <property type="entry name" value="Rudment_hybrid_motif"/>
</dbReference>
<keyword evidence="7" id="KW-0092">Biotin</keyword>
<keyword evidence="8" id="KW-0511">Multifunctional enzyme</keyword>
<dbReference type="InterPro" id="IPR011762">
    <property type="entry name" value="COA_CT_N"/>
</dbReference>
<dbReference type="InterPro" id="IPR048429">
    <property type="entry name" value="MCC_alpha_BT"/>
</dbReference>
<evidence type="ECO:0000313" key="15">
    <source>
        <dbReference type="Proteomes" id="UP000095287"/>
    </source>
</evidence>
<name>A0A1I8AVL6_9BILA</name>
<dbReference type="Gene3D" id="3.30.700.40">
    <property type="match status" value="1"/>
</dbReference>
<evidence type="ECO:0000259" key="14">
    <source>
        <dbReference type="PROSITE" id="PS50989"/>
    </source>
</evidence>
<organism evidence="15 16">
    <name type="scientific">Steinernema glaseri</name>
    <dbReference type="NCBI Taxonomy" id="37863"/>
    <lineage>
        <taxon>Eukaryota</taxon>
        <taxon>Metazoa</taxon>
        <taxon>Ecdysozoa</taxon>
        <taxon>Nematoda</taxon>
        <taxon>Chromadorea</taxon>
        <taxon>Rhabditida</taxon>
        <taxon>Tylenchina</taxon>
        <taxon>Panagrolaimomorpha</taxon>
        <taxon>Strongyloidoidea</taxon>
        <taxon>Steinernematidae</taxon>
        <taxon>Steinernema</taxon>
    </lineage>
</organism>
<evidence type="ECO:0000313" key="16">
    <source>
        <dbReference type="WBParaSite" id="L893_g9362.t1"/>
    </source>
</evidence>
<dbReference type="Pfam" id="PF02786">
    <property type="entry name" value="CPSase_L_D2"/>
    <property type="match status" value="1"/>
</dbReference>
<dbReference type="UniPathway" id="UPA00655">
    <property type="reaction ID" value="UER00711"/>
</dbReference>
<dbReference type="AlphaFoldDB" id="A0A1I8AVL6"/>
<sequence length="965" mass="104620">NASIMQALILDLRQKLQKTALGGSESSRQRHVGRGKLLPRERVERLLDPGTPFLELSPLAAQDVYNNESPGAGIITGIGRIAGIECVVVCNDATVKGGTYYPLTVKKHLRAQEIAQQNNLPCVYLVDSGGANLPNQEDVFPDRDHFGRIFYNQANMSAQGIAQIAVVMGSCTAGGAYVPAMSDESIIVRDQGTIFLGGPPLVKAATGEEPRYDPQELNGIIPADTRKPYDVREVIARIVDDSDFDEFKARFGTTLVTGFAHIHGMPVGIIANNGILFSEAAQKGAHFIELCCQRKTPLVFLQNITGFMVGRKYENEGIARHGAKLVTAVSTAAVPKFTVILGGSFGAGNYGMCGRAFSPRLLFLWPNARISVMGAARATGANAIHPGYGFLSENEHFARACEEAGIIFVGPPAQAIAAMGSKSAAKSLMEKAGVPLVPGYHGDNQDPDFLHQQADNIGYPVLIKASAGGGGKGMRIVEESGAFLEALRSCQREAASSFSDDRVLIERYITKPRHIEIQVFGDQHGGYVYLFERDCSVQRRHQKVIEEAPAPGMTPERRQAMGEAAIAAARAVNYQDGRFYFMEMNTRLQVEHPVTELITGHDLVEWQLRVADGQPLPAKQDELSINGHAIEVRIYAENPDKDFLPSIGTLRSLQYPAHASFTSGDVRIDSGVREGSVISPFYDPMIAKVITHGADREQARRRLIRTLADTQVAGVHTNKTFLQRLLGDEAFAQADLDTGLIPRRHDALFPSNQDVPASVLAFAACAVLTHQGMSGQAPNSDPWAVHDAWRLSGDYDQKVALQLGEEAHEVLLQRRDNQWQITLGETQHALRWQAEARAGLANTLTLRLWLDQVEYRAQVLQDGDHLQVAQAGSDWTLAVVDTLASAGTNSQEAHGGRLTAPMPGKIIALNVGAGDSVKQGDVLLVMEAMKMEHSIQAPADGTVAELFFAVGDQVPEGAELVTMES</sequence>
<feature type="domain" description="Biotin carboxylation" evidence="12">
    <location>
        <begin position="293"/>
        <end position="746"/>
    </location>
</feature>
<dbReference type="GO" id="GO:2001295">
    <property type="term" value="P:malonyl-CoA biosynthetic process"/>
    <property type="evidence" value="ECO:0007669"/>
    <property type="project" value="UniProtKB-UniPathway"/>
</dbReference>
<dbReference type="SUPFAM" id="SSF52096">
    <property type="entry name" value="ClpP/crotonase"/>
    <property type="match status" value="2"/>
</dbReference>
<dbReference type="PROSITE" id="PS00867">
    <property type="entry name" value="CPSASE_2"/>
    <property type="match status" value="1"/>
</dbReference>
<dbReference type="Pfam" id="PF01039">
    <property type="entry name" value="Carboxyl_trans"/>
    <property type="match status" value="1"/>
</dbReference>
<feature type="domain" description="ATP-grasp" evidence="11">
    <location>
        <begin position="426"/>
        <end position="612"/>
    </location>
</feature>
<dbReference type="PANTHER" id="PTHR18866:SF33">
    <property type="entry name" value="METHYLCROTONOYL-COA CARBOXYLASE SUBUNIT ALPHA, MITOCHONDRIAL-RELATED"/>
    <property type="match status" value="1"/>
</dbReference>
<dbReference type="Gene3D" id="3.30.1490.20">
    <property type="entry name" value="ATP-grasp fold, A domain"/>
    <property type="match status" value="1"/>
</dbReference>
<dbReference type="InterPro" id="IPR005482">
    <property type="entry name" value="Biotin_COase_C"/>
</dbReference>
<evidence type="ECO:0000256" key="6">
    <source>
        <dbReference type="ARBA" id="ARBA00022840"/>
    </source>
</evidence>
<comment type="cofactor">
    <cofactor evidence="1">
        <name>biotin</name>
        <dbReference type="ChEBI" id="CHEBI:57586"/>
    </cofactor>
</comment>
<dbReference type="SMART" id="SM00878">
    <property type="entry name" value="Biotin_carb_C"/>
    <property type="match status" value="1"/>
</dbReference>
<dbReference type="PANTHER" id="PTHR18866">
    <property type="entry name" value="CARBOXYLASE:PYRUVATE/ACETYL-COA/PROPIONYL-COA CARBOXYLASE"/>
    <property type="match status" value="1"/>
</dbReference>
<dbReference type="PROSITE" id="PS50968">
    <property type="entry name" value="BIOTINYL_LIPOYL"/>
    <property type="match status" value="1"/>
</dbReference>
<evidence type="ECO:0000256" key="2">
    <source>
        <dbReference type="ARBA" id="ARBA00004956"/>
    </source>
</evidence>
<reference evidence="16" key="1">
    <citation type="submission" date="2016-11" db="UniProtKB">
        <authorList>
            <consortium name="WormBaseParasite"/>
        </authorList>
    </citation>
    <scope>IDENTIFICATION</scope>
</reference>
<dbReference type="FunFam" id="3.30.1490.20:FF:000003">
    <property type="entry name" value="acetyl-CoA carboxylase isoform X1"/>
    <property type="match status" value="1"/>
</dbReference>
<dbReference type="PROSITE" id="PS50980">
    <property type="entry name" value="COA_CT_NTER"/>
    <property type="match status" value="1"/>
</dbReference>
<dbReference type="Pfam" id="PF21139">
    <property type="entry name" value="BT_MCC_alpha"/>
    <property type="match status" value="1"/>
</dbReference>
<dbReference type="InterPro" id="IPR005479">
    <property type="entry name" value="CPAse_ATP-bd"/>
</dbReference>
<evidence type="ECO:0000259" key="11">
    <source>
        <dbReference type="PROSITE" id="PS50975"/>
    </source>
</evidence>
<dbReference type="GO" id="GO:0046872">
    <property type="term" value="F:metal ion binding"/>
    <property type="evidence" value="ECO:0007669"/>
    <property type="project" value="InterPro"/>
</dbReference>
<dbReference type="EC" id="6.4.1.2" evidence="3"/>
<comment type="pathway">
    <text evidence="2">Lipid metabolism; malonyl-CoA biosynthesis; malonyl-CoA from acetyl-CoA: step 1/1.</text>
</comment>
<dbReference type="Gene3D" id="3.90.226.10">
    <property type="entry name" value="2-enoyl-CoA Hydratase, Chain A, domain 1"/>
    <property type="match status" value="2"/>
</dbReference>
<dbReference type="InterPro" id="IPR034733">
    <property type="entry name" value="AcCoA_carboxyl_beta"/>
</dbReference>
<dbReference type="PROSITE" id="PS00188">
    <property type="entry name" value="BIOTIN"/>
    <property type="match status" value="1"/>
</dbReference>
<dbReference type="Pfam" id="PF02785">
    <property type="entry name" value="Biotin_carb_C"/>
    <property type="match status" value="1"/>
</dbReference>
<keyword evidence="5 9" id="KW-0547">Nucleotide-binding</keyword>
<dbReference type="InterPro" id="IPR050856">
    <property type="entry name" value="Biotin_carboxylase_complex"/>
</dbReference>
<dbReference type="Proteomes" id="UP000095287">
    <property type="component" value="Unplaced"/>
</dbReference>
<evidence type="ECO:0000256" key="7">
    <source>
        <dbReference type="ARBA" id="ARBA00023267"/>
    </source>
</evidence>
<dbReference type="FunFam" id="3.90.226.10:FF:000046">
    <property type="entry name" value="Geranyl-CoA carboxylase beta subunit"/>
    <property type="match status" value="1"/>
</dbReference>
<keyword evidence="6 9" id="KW-0067">ATP-binding</keyword>
<dbReference type="SUPFAM" id="SSF51230">
    <property type="entry name" value="Single hybrid motif"/>
    <property type="match status" value="1"/>
</dbReference>
<dbReference type="WBParaSite" id="L893_g9362.t1">
    <property type="protein sequence ID" value="L893_g9362.t1"/>
    <property type="gene ID" value="L893_g9362"/>
</dbReference>
<evidence type="ECO:0000259" key="10">
    <source>
        <dbReference type="PROSITE" id="PS50968"/>
    </source>
</evidence>
<evidence type="ECO:0000256" key="3">
    <source>
        <dbReference type="ARBA" id="ARBA00013058"/>
    </source>
</evidence>
<dbReference type="FunFam" id="2.40.50.100:FF:000003">
    <property type="entry name" value="Acetyl-CoA carboxylase biotin carboxyl carrier protein"/>
    <property type="match status" value="1"/>
</dbReference>
<dbReference type="InterPro" id="IPR011761">
    <property type="entry name" value="ATP-grasp"/>
</dbReference>
<dbReference type="InterPro" id="IPR011053">
    <property type="entry name" value="Single_hybrid_motif"/>
</dbReference>
<dbReference type="GO" id="GO:0005524">
    <property type="term" value="F:ATP binding"/>
    <property type="evidence" value="ECO:0007669"/>
    <property type="project" value="UniProtKB-UniRule"/>
</dbReference>
<dbReference type="GO" id="GO:0003989">
    <property type="term" value="F:acetyl-CoA carboxylase activity"/>
    <property type="evidence" value="ECO:0007669"/>
    <property type="project" value="UniProtKB-EC"/>
</dbReference>
<keyword evidence="15" id="KW-1185">Reference proteome</keyword>
<dbReference type="PROSITE" id="PS00866">
    <property type="entry name" value="CPSASE_1"/>
    <property type="match status" value="1"/>
</dbReference>